<reference evidence="2 3" key="1">
    <citation type="submission" date="2023-03" db="EMBL/GenBank/DDBJ databases">
        <title>NovoSphingobium album sp. nov. isolated from polycyclic aromatic hydrocarbons- and heavy-metal polluted soil.</title>
        <authorList>
            <person name="Liu Z."/>
            <person name="Wang K."/>
        </authorList>
    </citation>
    <scope>NUCLEOTIDE SEQUENCE [LARGE SCALE GENOMIC DNA]</scope>
    <source>
        <strain evidence="2 3">H3SJ31-1</strain>
    </source>
</reference>
<dbReference type="RefSeq" id="WP_275226552.1">
    <property type="nucleotide sequence ID" value="NZ_JARESE010000001.1"/>
</dbReference>
<evidence type="ECO:0000256" key="1">
    <source>
        <dbReference type="SAM" id="Phobius"/>
    </source>
</evidence>
<evidence type="ECO:0000313" key="2">
    <source>
        <dbReference type="EMBL" id="MDE8650472.1"/>
    </source>
</evidence>
<feature type="transmembrane region" description="Helical" evidence="1">
    <location>
        <begin position="20"/>
        <end position="41"/>
    </location>
</feature>
<feature type="transmembrane region" description="Helical" evidence="1">
    <location>
        <begin position="369"/>
        <end position="388"/>
    </location>
</feature>
<feature type="transmembrane region" description="Helical" evidence="1">
    <location>
        <begin position="394"/>
        <end position="413"/>
    </location>
</feature>
<feature type="transmembrane region" description="Helical" evidence="1">
    <location>
        <begin position="224"/>
        <end position="243"/>
    </location>
</feature>
<feature type="transmembrane region" description="Helical" evidence="1">
    <location>
        <begin position="339"/>
        <end position="362"/>
    </location>
</feature>
<feature type="transmembrane region" description="Helical" evidence="1">
    <location>
        <begin position="53"/>
        <end position="75"/>
    </location>
</feature>
<feature type="transmembrane region" description="Helical" evidence="1">
    <location>
        <begin position="152"/>
        <end position="174"/>
    </location>
</feature>
<keyword evidence="1" id="KW-0472">Membrane</keyword>
<name>A0ABT5WMF7_9SPHN</name>
<keyword evidence="3" id="KW-1185">Reference proteome</keyword>
<protein>
    <recommendedName>
        <fullName evidence="4">Polysaccharide biosynthesis protein</fullName>
    </recommendedName>
</protein>
<feature type="transmembrane region" description="Helical" evidence="1">
    <location>
        <begin position="96"/>
        <end position="118"/>
    </location>
</feature>
<sequence length="425" mass="45102">MLTAARARSPSHRTKAQFSLALNFLSRAPSFLGLLFFIPLIHEGLGDARYGELMAAMALGGLASVLFSGGNILGRRRIGEAMLQARHEQEARAFRTLARASLLAALTGAVAAAAYAVWEDRGTLFFAIAMLPIINGLTGAMDEARAAYNEHYFTAGAQICFQILAYALGLGIGWVSRNPLAAALVMIGPGIFASLLTGAFLLIRRPYLLHGSAPPAWRALGEGLPIGLIDGLVMMAVNFSVVMVQTDLPPEAGAWYVTIVRLFMIALAPVLLTLVPLTSYIRGIWDQHHASRQSRIMTAWLAVSLLYGTATALALWLANTFYVDRAMGVAAPMSQLQALPIYAGLGAVVVFKCFSGLSYMVLGPRRLNLALGVTLTVSLAAAILGHVWHGVLAAVQSGGAAFAIGLPLAILAVHSRGAEDTAPER</sequence>
<keyword evidence="1" id="KW-0812">Transmembrane</keyword>
<evidence type="ECO:0008006" key="4">
    <source>
        <dbReference type="Google" id="ProtNLM"/>
    </source>
</evidence>
<feature type="transmembrane region" description="Helical" evidence="1">
    <location>
        <begin position="298"/>
        <end position="319"/>
    </location>
</feature>
<keyword evidence="1" id="KW-1133">Transmembrane helix</keyword>
<feature type="transmembrane region" description="Helical" evidence="1">
    <location>
        <begin position="255"/>
        <end position="277"/>
    </location>
</feature>
<dbReference type="Proteomes" id="UP001216253">
    <property type="component" value="Unassembled WGS sequence"/>
</dbReference>
<evidence type="ECO:0000313" key="3">
    <source>
        <dbReference type="Proteomes" id="UP001216253"/>
    </source>
</evidence>
<gene>
    <name evidence="2" type="ORF">PYV00_01910</name>
</gene>
<dbReference type="EMBL" id="JARESE010000001">
    <property type="protein sequence ID" value="MDE8650472.1"/>
    <property type="molecule type" value="Genomic_DNA"/>
</dbReference>
<proteinExistence type="predicted"/>
<feature type="transmembrane region" description="Helical" evidence="1">
    <location>
        <begin position="124"/>
        <end position="140"/>
    </location>
</feature>
<organism evidence="2 3">
    <name type="scientific">Novosphingobium album</name>
    <name type="common">ex Liu et al. 2023</name>
    <dbReference type="NCBI Taxonomy" id="3031130"/>
    <lineage>
        <taxon>Bacteria</taxon>
        <taxon>Pseudomonadati</taxon>
        <taxon>Pseudomonadota</taxon>
        <taxon>Alphaproteobacteria</taxon>
        <taxon>Sphingomonadales</taxon>
        <taxon>Sphingomonadaceae</taxon>
        <taxon>Novosphingobium</taxon>
    </lineage>
</organism>
<feature type="transmembrane region" description="Helical" evidence="1">
    <location>
        <begin position="180"/>
        <end position="203"/>
    </location>
</feature>
<accession>A0ABT5WMF7</accession>
<comment type="caution">
    <text evidence="2">The sequence shown here is derived from an EMBL/GenBank/DDBJ whole genome shotgun (WGS) entry which is preliminary data.</text>
</comment>